<dbReference type="AlphaFoldDB" id="A0A9W6BNG8"/>
<evidence type="ECO:0000313" key="8">
    <source>
        <dbReference type="EMBL" id="GLC55299.1"/>
    </source>
</evidence>
<dbReference type="InterPro" id="IPR004099">
    <property type="entry name" value="Pyr_nucl-diS_OxRdtase_dimer"/>
</dbReference>
<keyword evidence="5" id="KW-0560">Oxidoreductase</keyword>
<evidence type="ECO:0000313" key="9">
    <source>
        <dbReference type="Proteomes" id="UP001165080"/>
    </source>
</evidence>
<dbReference type="Pfam" id="PF07992">
    <property type="entry name" value="Pyr_redox_2"/>
    <property type="match status" value="1"/>
</dbReference>
<dbReference type="PANTHER" id="PTHR43429">
    <property type="entry name" value="PYRIDINE NUCLEOTIDE-DISULFIDE OXIDOREDUCTASE DOMAIN-CONTAINING"/>
    <property type="match status" value="1"/>
</dbReference>
<dbReference type="InterPro" id="IPR023753">
    <property type="entry name" value="FAD/NAD-binding_dom"/>
</dbReference>
<dbReference type="Pfam" id="PF02852">
    <property type="entry name" value="Pyr_redox_dim"/>
    <property type="match status" value="1"/>
</dbReference>
<evidence type="ECO:0000256" key="6">
    <source>
        <dbReference type="ARBA" id="ARBA00023284"/>
    </source>
</evidence>
<dbReference type="Proteomes" id="UP001165080">
    <property type="component" value="Unassembled WGS sequence"/>
</dbReference>
<comment type="cofactor">
    <cofactor evidence="1">
        <name>FAD</name>
        <dbReference type="ChEBI" id="CHEBI:57692"/>
    </cofactor>
</comment>
<gene>
    <name evidence="8" type="primary">PLEST007827</name>
    <name evidence="8" type="ORF">PLESTB_000969600</name>
</gene>
<evidence type="ECO:0000256" key="1">
    <source>
        <dbReference type="ARBA" id="ARBA00001974"/>
    </source>
</evidence>
<proteinExistence type="inferred from homology"/>
<evidence type="ECO:0000256" key="2">
    <source>
        <dbReference type="ARBA" id="ARBA00009130"/>
    </source>
</evidence>
<evidence type="ECO:0000259" key="7">
    <source>
        <dbReference type="PROSITE" id="PS50206"/>
    </source>
</evidence>
<dbReference type="Gene3D" id="3.40.250.10">
    <property type="entry name" value="Rhodanese-like domain"/>
    <property type="match status" value="1"/>
</dbReference>
<dbReference type="SUPFAM" id="SSF51905">
    <property type="entry name" value="FAD/NAD(P)-binding domain"/>
    <property type="match status" value="2"/>
</dbReference>
<dbReference type="Gene3D" id="3.50.50.60">
    <property type="entry name" value="FAD/NAD(P)-binding domain"/>
    <property type="match status" value="2"/>
</dbReference>
<feature type="domain" description="Rhodanese" evidence="7">
    <location>
        <begin position="507"/>
        <end position="596"/>
    </location>
</feature>
<reference evidence="8 9" key="1">
    <citation type="journal article" date="2023" name="Commun. Biol.">
        <title>Reorganization of the ancestral sex-determining regions during the evolution of trioecy in Pleodorina starrii.</title>
        <authorList>
            <person name="Takahashi K."/>
            <person name="Suzuki S."/>
            <person name="Kawai-Toyooka H."/>
            <person name="Yamamoto K."/>
            <person name="Hamaji T."/>
            <person name="Ootsuki R."/>
            <person name="Yamaguchi H."/>
            <person name="Kawachi M."/>
            <person name="Higashiyama T."/>
            <person name="Nozaki H."/>
        </authorList>
    </citation>
    <scope>NUCLEOTIDE SEQUENCE [LARGE SCALE GENOMIC DNA]</scope>
    <source>
        <strain evidence="8 9">NIES-4479</strain>
    </source>
</reference>
<dbReference type="GO" id="GO:0016491">
    <property type="term" value="F:oxidoreductase activity"/>
    <property type="evidence" value="ECO:0007669"/>
    <property type="project" value="UniProtKB-KW"/>
</dbReference>
<dbReference type="InterPro" id="IPR036873">
    <property type="entry name" value="Rhodanese-like_dom_sf"/>
</dbReference>
<sequence>MLSLGRRVAFRTATIKRAARSVTIGCSASMATEAAGGKRRVLIVGGVAGGASCAARLRRMDEQAEITIFERGPYVSFANCGLPYFVGDVIKEQSSLLVANAAKFNKWFNVAVRESTEVVAIDRAAKTVTARDVTSGQESVHPYDYLVLSPGGNAIRPPLPGADLPGIFVVKTIPDANAIKAWVAEKNAKSAVVVGGGFIGLEMVENLVHRGLKCSLVEMLPQVMPPYDPEMVEPAHERLRAAGVDLHLGDGVAGFDRAPDGGLIVRTAGGKAHAADLVVLAIGVRPETTLARQAGLELGSRGGIRVDEHMRTSDAAIFAVGDAAEVKDFVTGEQTLIPLAGPANRQGRIVADVITGNEPSRFRGSQGTSVVGLFGLTLAATGASEKTLRRLGAAHQKVYLHINNHAGYYPGAKQIDIKLLFDPKDGRVLGMQSVGEEGVEKRVDVVAMAIQKGATVFDLEEAELCYAPQYGSAKDPVNMVGMVAANVVRGMHPLTTWDELDLQQLATDPGVVLVDVREPSELDKVGKVAGAVNMPLSGLRQQLAKLQDKDKKYYVYCQVGLRGYVATRQFLQNGFDAVNVSGGFKSFQQQLPDRSAKL</sequence>
<dbReference type="PROSITE" id="PS50206">
    <property type="entry name" value="RHODANESE_3"/>
    <property type="match status" value="1"/>
</dbReference>
<dbReference type="PANTHER" id="PTHR43429:SF1">
    <property type="entry name" value="NAD(P)H SULFUR OXIDOREDUCTASE (COA-DEPENDENT)"/>
    <property type="match status" value="1"/>
</dbReference>
<evidence type="ECO:0000256" key="4">
    <source>
        <dbReference type="ARBA" id="ARBA00022827"/>
    </source>
</evidence>
<dbReference type="OrthoDB" id="432169at2759"/>
<keyword evidence="9" id="KW-1185">Reference proteome</keyword>
<dbReference type="Pfam" id="PF00581">
    <property type="entry name" value="Rhodanese"/>
    <property type="match status" value="1"/>
</dbReference>
<protein>
    <recommendedName>
        <fullName evidence="7">Rhodanese domain-containing protein</fullName>
    </recommendedName>
</protein>
<dbReference type="InterPro" id="IPR016156">
    <property type="entry name" value="FAD/NAD-linked_Rdtase_dimer_sf"/>
</dbReference>
<dbReference type="PRINTS" id="PR00411">
    <property type="entry name" value="PNDRDTASEI"/>
</dbReference>
<comment type="similarity">
    <text evidence="2">Belongs to the class-III pyridine nucleotide-disulfide oxidoreductase family.</text>
</comment>
<dbReference type="InterPro" id="IPR050260">
    <property type="entry name" value="FAD-bd_OxRdtase"/>
</dbReference>
<evidence type="ECO:0000256" key="3">
    <source>
        <dbReference type="ARBA" id="ARBA00022630"/>
    </source>
</evidence>
<comment type="caution">
    <text evidence="8">The sequence shown here is derived from an EMBL/GenBank/DDBJ whole genome shotgun (WGS) entry which is preliminary data.</text>
</comment>
<name>A0A9W6BNG8_9CHLO</name>
<accession>A0A9W6BNG8</accession>
<dbReference type="InterPro" id="IPR036188">
    <property type="entry name" value="FAD/NAD-bd_sf"/>
</dbReference>
<dbReference type="SUPFAM" id="SSF52821">
    <property type="entry name" value="Rhodanese/Cell cycle control phosphatase"/>
    <property type="match status" value="1"/>
</dbReference>
<organism evidence="8 9">
    <name type="scientific">Pleodorina starrii</name>
    <dbReference type="NCBI Taxonomy" id="330485"/>
    <lineage>
        <taxon>Eukaryota</taxon>
        <taxon>Viridiplantae</taxon>
        <taxon>Chlorophyta</taxon>
        <taxon>core chlorophytes</taxon>
        <taxon>Chlorophyceae</taxon>
        <taxon>CS clade</taxon>
        <taxon>Chlamydomonadales</taxon>
        <taxon>Volvocaceae</taxon>
        <taxon>Pleodorina</taxon>
    </lineage>
</organism>
<dbReference type="SMART" id="SM00450">
    <property type="entry name" value="RHOD"/>
    <property type="match status" value="1"/>
</dbReference>
<dbReference type="EMBL" id="BRXU01000012">
    <property type="protein sequence ID" value="GLC55299.1"/>
    <property type="molecule type" value="Genomic_DNA"/>
</dbReference>
<dbReference type="SUPFAM" id="SSF55424">
    <property type="entry name" value="FAD/NAD-linked reductases, dimerisation (C-terminal) domain"/>
    <property type="match status" value="1"/>
</dbReference>
<dbReference type="InterPro" id="IPR001763">
    <property type="entry name" value="Rhodanese-like_dom"/>
</dbReference>
<dbReference type="PRINTS" id="PR00368">
    <property type="entry name" value="FADPNR"/>
</dbReference>
<keyword evidence="4" id="KW-0274">FAD</keyword>
<evidence type="ECO:0000256" key="5">
    <source>
        <dbReference type="ARBA" id="ARBA00023002"/>
    </source>
</evidence>
<keyword evidence="6" id="KW-0676">Redox-active center</keyword>
<keyword evidence="3" id="KW-0285">Flavoprotein</keyword>